<dbReference type="InterPro" id="IPR003018">
    <property type="entry name" value="GAF"/>
</dbReference>
<dbReference type="Pfam" id="PF01590">
    <property type="entry name" value="GAF"/>
    <property type="match status" value="1"/>
</dbReference>
<dbReference type="PANTHER" id="PTHR43547:SF2">
    <property type="entry name" value="HYBRID SIGNAL TRANSDUCTION HISTIDINE KINASE C"/>
    <property type="match status" value="1"/>
</dbReference>
<dbReference type="SMART" id="SM00388">
    <property type="entry name" value="HisKA"/>
    <property type="match status" value="1"/>
</dbReference>
<evidence type="ECO:0000256" key="2">
    <source>
        <dbReference type="ARBA" id="ARBA00012438"/>
    </source>
</evidence>
<dbReference type="SUPFAM" id="SSF47384">
    <property type="entry name" value="Homodimeric domain of signal transducing histidine kinase"/>
    <property type="match status" value="1"/>
</dbReference>
<dbReference type="Gene3D" id="1.10.287.130">
    <property type="match status" value="1"/>
</dbReference>
<evidence type="ECO:0000256" key="3">
    <source>
        <dbReference type="ARBA" id="ARBA00022553"/>
    </source>
</evidence>
<dbReference type="CDD" id="cd00082">
    <property type="entry name" value="HisKA"/>
    <property type="match status" value="1"/>
</dbReference>
<dbReference type="AlphaFoldDB" id="A0AAW7X3Q5"/>
<reference evidence="5" key="1">
    <citation type="submission" date="2023-07" db="EMBL/GenBank/DDBJ databases">
        <title>Genome content predicts the carbon catabolic preferences of heterotrophic bacteria.</title>
        <authorList>
            <person name="Gralka M."/>
        </authorList>
    </citation>
    <scope>NUCLEOTIDE SEQUENCE</scope>
    <source>
        <strain evidence="5">I3M17_2</strain>
    </source>
</reference>
<dbReference type="EC" id="2.7.13.3" evidence="2"/>
<comment type="catalytic activity">
    <reaction evidence="1">
        <text>ATP + protein L-histidine = ADP + protein N-phospho-L-histidine.</text>
        <dbReference type="EC" id="2.7.13.3"/>
    </reaction>
</comment>
<comment type="caution">
    <text evidence="5">The sequence shown here is derived from an EMBL/GenBank/DDBJ whole genome shotgun (WGS) entry which is preliminary data.</text>
</comment>
<accession>A0AAW7X3Q5</accession>
<dbReference type="PANTHER" id="PTHR43547">
    <property type="entry name" value="TWO-COMPONENT HISTIDINE KINASE"/>
    <property type="match status" value="1"/>
</dbReference>
<keyword evidence="5" id="KW-0808">Transferase</keyword>
<dbReference type="InterPro" id="IPR036890">
    <property type="entry name" value="HATPase_C_sf"/>
</dbReference>
<evidence type="ECO:0000259" key="4">
    <source>
        <dbReference type="PROSITE" id="PS50109"/>
    </source>
</evidence>
<dbReference type="EMBL" id="JAUOPB010000005">
    <property type="protein sequence ID" value="MDO6422331.1"/>
    <property type="molecule type" value="Genomic_DNA"/>
</dbReference>
<dbReference type="InterPro" id="IPR003661">
    <property type="entry name" value="HisK_dim/P_dom"/>
</dbReference>
<dbReference type="RefSeq" id="WP_303492292.1">
    <property type="nucleotide sequence ID" value="NZ_JAUOPB010000005.1"/>
</dbReference>
<keyword evidence="5" id="KW-0418">Kinase</keyword>
<dbReference type="Gene3D" id="3.30.450.40">
    <property type="match status" value="1"/>
</dbReference>
<evidence type="ECO:0000313" key="6">
    <source>
        <dbReference type="Proteomes" id="UP001169760"/>
    </source>
</evidence>
<dbReference type="Pfam" id="PF02518">
    <property type="entry name" value="HATPase_c"/>
    <property type="match status" value="1"/>
</dbReference>
<dbReference type="InterPro" id="IPR029016">
    <property type="entry name" value="GAF-like_dom_sf"/>
</dbReference>
<gene>
    <name evidence="5" type="ORF">Q4521_07585</name>
</gene>
<dbReference type="SUPFAM" id="SSF55874">
    <property type="entry name" value="ATPase domain of HSP90 chaperone/DNA topoisomerase II/histidine kinase"/>
    <property type="match status" value="1"/>
</dbReference>
<dbReference type="Pfam" id="PF00512">
    <property type="entry name" value="HisKA"/>
    <property type="match status" value="1"/>
</dbReference>
<evidence type="ECO:0000313" key="5">
    <source>
        <dbReference type="EMBL" id="MDO6422331.1"/>
    </source>
</evidence>
<dbReference type="InterPro" id="IPR003594">
    <property type="entry name" value="HATPase_dom"/>
</dbReference>
<protein>
    <recommendedName>
        <fullName evidence="2">histidine kinase</fullName>
        <ecNumber evidence="2">2.7.13.3</ecNumber>
    </recommendedName>
</protein>
<dbReference type="GO" id="GO:0000155">
    <property type="term" value="F:phosphorelay sensor kinase activity"/>
    <property type="evidence" value="ECO:0007669"/>
    <property type="project" value="InterPro"/>
</dbReference>
<dbReference type="InterPro" id="IPR005467">
    <property type="entry name" value="His_kinase_dom"/>
</dbReference>
<dbReference type="SUPFAM" id="SSF55781">
    <property type="entry name" value="GAF domain-like"/>
    <property type="match status" value="1"/>
</dbReference>
<organism evidence="5 6">
    <name type="scientific">Saccharophagus degradans</name>
    <dbReference type="NCBI Taxonomy" id="86304"/>
    <lineage>
        <taxon>Bacteria</taxon>
        <taxon>Pseudomonadati</taxon>
        <taxon>Pseudomonadota</taxon>
        <taxon>Gammaproteobacteria</taxon>
        <taxon>Cellvibrionales</taxon>
        <taxon>Cellvibrionaceae</taxon>
        <taxon>Saccharophagus</taxon>
    </lineage>
</organism>
<evidence type="ECO:0000256" key="1">
    <source>
        <dbReference type="ARBA" id="ARBA00000085"/>
    </source>
</evidence>
<name>A0AAW7X3Q5_9GAMM</name>
<keyword evidence="3" id="KW-0597">Phosphoprotein</keyword>
<dbReference type="InterPro" id="IPR036097">
    <property type="entry name" value="HisK_dim/P_sf"/>
</dbReference>
<sequence length="415" mass="46209">MTHYPEFVENRKYLEMDSSVPEREQLWAMLNNLTRIHLLTADKFNSFDSLIREYLISGCEVFGLETGIVSEVTSAGNYIVKDVVSPLDVLEKGQEFALEDTYCREVIKSRTVLGFPEVGRLDYMNCHPVYQNLKLEAYLSAPIFVDGNLYGTLNFTSTQPRYKGFSSHERDLITLMANAIGNFILLRQKEAKLVNLNKRIKMFAGYVAHDLRNPIGSIIGLAQMGTKPTTTDKRRISILEKILPTATTALEFVNSLLENAALSSGKISPKLTINNPATLLQSATTKVTALLEESHNSVEYNHTHTNMVSCDSDRIQQALVNLLTNAAKYSPENTSIQIATYDSNDKTAIEIKNTIAAKHKLSANEQHNTSVYGSTGFGLDIVNEILDVHGSTLTIQNDGETYTALFYLQAATPHK</sequence>
<feature type="domain" description="Histidine kinase" evidence="4">
    <location>
        <begin position="206"/>
        <end position="412"/>
    </location>
</feature>
<dbReference type="Proteomes" id="UP001169760">
    <property type="component" value="Unassembled WGS sequence"/>
</dbReference>
<proteinExistence type="predicted"/>
<dbReference type="Gene3D" id="3.30.565.10">
    <property type="entry name" value="Histidine kinase-like ATPase, C-terminal domain"/>
    <property type="match status" value="1"/>
</dbReference>
<dbReference type="SMART" id="SM00387">
    <property type="entry name" value="HATPase_c"/>
    <property type="match status" value="1"/>
</dbReference>
<dbReference type="PROSITE" id="PS50109">
    <property type="entry name" value="HIS_KIN"/>
    <property type="match status" value="1"/>
</dbReference>